<feature type="region of interest" description="Disordered" evidence="10">
    <location>
        <begin position="284"/>
        <end position="309"/>
    </location>
</feature>
<keyword evidence="7" id="KW-0805">Transcription regulation</keyword>
<dbReference type="Proteomes" id="UP000198341">
    <property type="component" value="Chromosome 4"/>
</dbReference>
<evidence type="ECO:0000256" key="4">
    <source>
        <dbReference type="ARBA" id="ARBA00022499"/>
    </source>
</evidence>
<organism evidence="12 13">
    <name type="scientific">Bathycoccus prasinos</name>
    <dbReference type="NCBI Taxonomy" id="41875"/>
    <lineage>
        <taxon>Eukaryota</taxon>
        <taxon>Viridiplantae</taxon>
        <taxon>Chlorophyta</taxon>
        <taxon>Mamiellophyceae</taxon>
        <taxon>Mamiellales</taxon>
        <taxon>Bathycoccaceae</taxon>
        <taxon>Bathycoccus</taxon>
    </lineage>
</organism>
<evidence type="ECO:0000256" key="2">
    <source>
        <dbReference type="ARBA" id="ARBA00004496"/>
    </source>
</evidence>
<evidence type="ECO:0000256" key="10">
    <source>
        <dbReference type="SAM" id="MobiDB-lite"/>
    </source>
</evidence>
<dbReference type="InterPro" id="IPR040221">
    <property type="entry name" value="CDCA7/CDA7L"/>
</dbReference>
<keyword evidence="8" id="KW-0804">Transcription</keyword>
<dbReference type="STRING" id="41875.K8EDQ2"/>
<feature type="region of interest" description="Disordered" evidence="10">
    <location>
        <begin position="58"/>
        <end position="103"/>
    </location>
</feature>
<keyword evidence="13" id="KW-1185">Reference proteome</keyword>
<dbReference type="KEGG" id="bpg:Bathy04g01860"/>
<sequence>MLEETTNNANIITTTTTTTTNEPTLTQYEAERNARIQKNIERMKSFGIDDARKKVMTMESKHKNNATTSLLSKKRVKKRSENATQMDRSKQPRRTSSRVRGEKAPDVFVPDERNLWEPTYNEEIYTQRQVSNLGDRKSEWQLFVSGYDQQGRRLYDNNRGVCCHQCRQKTLGTHTTCRKCNMMRGKFCGDCIFMRYGENVLEINENPEWECPVCRDICNCSFCRTKKGWMPTGNMYRAAIASGYKSVAHYLVLSRQDDEEKAKLCEEEAERVAERLQREEKRRIQENPELYAKEQEERRNRPHWLKNKK</sequence>
<dbReference type="GO" id="GO:0005634">
    <property type="term" value="C:nucleus"/>
    <property type="evidence" value="ECO:0007669"/>
    <property type="project" value="UniProtKB-SubCell"/>
</dbReference>
<evidence type="ECO:0000256" key="1">
    <source>
        <dbReference type="ARBA" id="ARBA00004123"/>
    </source>
</evidence>
<keyword evidence="6" id="KW-0832">Ubl conjugation</keyword>
<evidence type="ECO:0000256" key="3">
    <source>
        <dbReference type="ARBA" id="ARBA00022490"/>
    </source>
</evidence>
<keyword evidence="9" id="KW-0539">Nucleus</keyword>
<accession>K8EDQ2</accession>
<dbReference type="Pfam" id="PF10497">
    <property type="entry name" value="zf-4CXXC_R1"/>
    <property type="match status" value="1"/>
</dbReference>
<evidence type="ECO:0000313" key="13">
    <source>
        <dbReference type="Proteomes" id="UP000198341"/>
    </source>
</evidence>
<evidence type="ECO:0000259" key="11">
    <source>
        <dbReference type="Pfam" id="PF10497"/>
    </source>
</evidence>
<dbReference type="RefSeq" id="XP_007513594.1">
    <property type="nucleotide sequence ID" value="XM_007513532.1"/>
</dbReference>
<dbReference type="GO" id="GO:0006355">
    <property type="term" value="P:regulation of DNA-templated transcription"/>
    <property type="evidence" value="ECO:0007669"/>
    <property type="project" value="InterPro"/>
</dbReference>
<feature type="compositionally biased region" description="Basic residues" evidence="10">
    <location>
        <begin position="300"/>
        <end position="309"/>
    </location>
</feature>
<dbReference type="PANTHER" id="PTHR31169">
    <property type="entry name" value="OS05G0300700 PROTEIN"/>
    <property type="match status" value="1"/>
</dbReference>
<comment type="subcellular location">
    <subcellularLocation>
        <location evidence="2">Cytoplasm</location>
    </subcellularLocation>
    <subcellularLocation>
        <location evidence="1">Nucleus</location>
    </subcellularLocation>
</comment>
<reference evidence="12 13" key="1">
    <citation type="submission" date="2011-10" db="EMBL/GenBank/DDBJ databases">
        <authorList>
            <person name="Genoscope - CEA"/>
        </authorList>
    </citation>
    <scope>NUCLEOTIDE SEQUENCE [LARGE SCALE GENOMIC DNA]</scope>
    <source>
        <strain evidence="12 13">RCC 1105</strain>
    </source>
</reference>
<evidence type="ECO:0000256" key="5">
    <source>
        <dbReference type="ARBA" id="ARBA00022553"/>
    </source>
</evidence>
<dbReference type="EMBL" id="FO082275">
    <property type="protein sequence ID" value="CCO16119.1"/>
    <property type="molecule type" value="Genomic_DNA"/>
</dbReference>
<evidence type="ECO:0000256" key="9">
    <source>
        <dbReference type="ARBA" id="ARBA00023242"/>
    </source>
</evidence>
<dbReference type="GO" id="GO:0005737">
    <property type="term" value="C:cytoplasm"/>
    <property type="evidence" value="ECO:0007669"/>
    <property type="project" value="UniProtKB-SubCell"/>
</dbReference>
<keyword evidence="3" id="KW-0963">Cytoplasm</keyword>
<feature type="compositionally biased region" description="Basic and acidic residues" evidence="10">
    <location>
        <begin position="284"/>
        <end position="299"/>
    </location>
</feature>
<evidence type="ECO:0000256" key="8">
    <source>
        <dbReference type="ARBA" id="ARBA00023163"/>
    </source>
</evidence>
<dbReference type="OrthoDB" id="298344at2759"/>
<dbReference type="InterPro" id="IPR018866">
    <property type="entry name" value="Znf-4CXXC_R1"/>
</dbReference>
<dbReference type="GeneID" id="19016211"/>
<evidence type="ECO:0000256" key="7">
    <source>
        <dbReference type="ARBA" id="ARBA00023015"/>
    </source>
</evidence>
<keyword evidence="4" id="KW-1017">Isopeptide bond</keyword>
<evidence type="ECO:0000313" key="12">
    <source>
        <dbReference type="EMBL" id="CCO16119.1"/>
    </source>
</evidence>
<gene>
    <name evidence="12" type="ORF">Bathy04g01860</name>
</gene>
<dbReference type="eggNOG" id="ENOG502QWH1">
    <property type="taxonomic scope" value="Eukaryota"/>
</dbReference>
<evidence type="ECO:0000256" key="6">
    <source>
        <dbReference type="ARBA" id="ARBA00022843"/>
    </source>
</evidence>
<dbReference type="AlphaFoldDB" id="K8EDQ2"/>
<dbReference type="PANTHER" id="PTHR31169:SF23">
    <property type="entry name" value="OS03G0572250 PROTEIN"/>
    <property type="match status" value="1"/>
</dbReference>
<protein>
    <recommendedName>
        <fullName evidence="11">Zinc-finger domain-containing protein</fullName>
    </recommendedName>
</protein>
<keyword evidence="5" id="KW-0597">Phosphoprotein</keyword>
<proteinExistence type="predicted"/>
<name>K8EDQ2_9CHLO</name>
<feature type="domain" description="Zinc-finger" evidence="11">
    <location>
        <begin position="155"/>
        <end position="251"/>
    </location>
</feature>